<dbReference type="HOGENOM" id="CLU_2419005_0_0_1"/>
<accession>A0A099NPE5</accession>
<evidence type="ECO:0000313" key="2">
    <source>
        <dbReference type="EMBL" id="KGK34678.1"/>
    </source>
</evidence>
<feature type="compositionally biased region" description="Polar residues" evidence="1">
    <location>
        <begin position="14"/>
        <end position="37"/>
    </location>
</feature>
<name>A0A099NPE5_PICKU</name>
<evidence type="ECO:0000256" key="1">
    <source>
        <dbReference type="SAM" id="MobiDB-lite"/>
    </source>
</evidence>
<dbReference type="VEuPathDB" id="FungiDB:C5L36_0B03830"/>
<feature type="non-terminal residue" evidence="2">
    <location>
        <position position="92"/>
    </location>
</feature>
<sequence>MSDFAKNLFGFGKQKTQSPDATANMNSSNGAINNQFKSNEHHNTNAVRRVVSNSGFPAEILPHATPTIGLNEKSYAMGTTIKDPTALNRSIT</sequence>
<proteinExistence type="predicted"/>
<dbReference type="EMBL" id="JQFK01001396">
    <property type="protein sequence ID" value="KGK34678.1"/>
    <property type="molecule type" value="Genomic_DNA"/>
</dbReference>
<dbReference type="Proteomes" id="UP000029867">
    <property type="component" value="Unassembled WGS sequence"/>
</dbReference>
<comment type="caution">
    <text evidence="2">The sequence shown here is derived from an EMBL/GenBank/DDBJ whole genome shotgun (WGS) entry which is preliminary data.</text>
</comment>
<dbReference type="AlphaFoldDB" id="A0A099NPE5"/>
<organism evidence="2 3">
    <name type="scientific">Pichia kudriavzevii</name>
    <name type="common">Yeast</name>
    <name type="synonym">Issatchenkia orientalis</name>
    <dbReference type="NCBI Taxonomy" id="4909"/>
    <lineage>
        <taxon>Eukaryota</taxon>
        <taxon>Fungi</taxon>
        <taxon>Dikarya</taxon>
        <taxon>Ascomycota</taxon>
        <taxon>Saccharomycotina</taxon>
        <taxon>Pichiomycetes</taxon>
        <taxon>Pichiales</taxon>
        <taxon>Pichiaceae</taxon>
        <taxon>Pichia</taxon>
    </lineage>
</organism>
<gene>
    <name evidence="2" type="ORF">JL09_g6173</name>
</gene>
<reference evidence="3" key="1">
    <citation type="journal article" date="2014" name="Microb. Cell Fact.">
        <title>Exploiting Issatchenkia orientalis SD108 for succinic acid production.</title>
        <authorList>
            <person name="Xiao H."/>
            <person name="Shao Z."/>
            <person name="Jiang Y."/>
            <person name="Dole S."/>
            <person name="Zhao H."/>
        </authorList>
    </citation>
    <scope>NUCLEOTIDE SEQUENCE [LARGE SCALE GENOMIC DNA]</scope>
    <source>
        <strain evidence="3">SD108</strain>
    </source>
</reference>
<protein>
    <submittedName>
        <fullName evidence="2">Uncharacterized protein</fullName>
    </submittedName>
</protein>
<feature type="region of interest" description="Disordered" evidence="1">
    <location>
        <begin position="1"/>
        <end position="37"/>
    </location>
</feature>
<evidence type="ECO:0000313" key="3">
    <source>
        <dbReference type="Proteomes" id="UP000029867"/>
    </source>
</evidence>